<accession>A0A8H5ATW3</accession>
<keyword evidence="3" id="KW-1185">Reference proteome</keyword>
<dbReference type="EMBL" id="JAACJJ010000057">
    <property type="protein sequence ID" value="KAF5310849.1"/>
    <property type="molecule type" value="Genomic_DNA"/>
</dbReference>
<evidence type="ECO:0000313" key="2">
    <source>
        <dbReference type="EMBL" id="KAF5310849.1"/>
    </source>
</evidence>
<evidence type="ECO:0000313" key="3">
    <source>
        <dbReference type="Proteomes" id="UP000567179"/>
    </source>
</evidence>
<organism evidence="2 3">
    <name type="scientific">Psilocybe cf. subviscida</name>
    <dbReference type="NCBI Taxonomy" id="2480587"/>
    <lineage>
        <taxon>Eukaryota</taxon>
        <taxon>Fungi</taxon>
        <taxon>Dikarya</taxon>
        <taxon>Basidiomycota</taxon>
        <taxon>Agaricomycotina</taxon>
        <taxon>Agaricomycetes</taxon>
        <taxon>Agaricomycetidae</taxon>
        <taxon>Agaricales</taxon>
        <taxon>Agaricineae</taxon>
        <taxon>Strophariaceae</taxon>
        <taxon>Psilocybe</taxon>
    </lineage>
</organism>
<comment type="caution">
    <text evidence="2">The sequence shown here is derived from an EMBL/GenBank/DDBJ whole genome shotgun (WGS) entry which is preliminary data.</text>
</comment>
<protein>
    <submittedName>
        <fullName evidence="2">Uncharacterized protein</fullName>
    </submittedName>
</protein>
<reference evidence="2 3" key="1">
    <citation type="journal article" date="2020" name="ISME J.">
        <title>Uncovering the hidden diversity of litter-decomposition mechanisms in mushroom-forming fungi.</title>
        <authorList>
            <person name="Floudas D."/>
            <person name="Bentzer J."/>
            <person name="Ahren D."/>
            <person name="Johansson T."/>
            <person name="Persson P."/>
            <person name="Tunlid A."/>
        </authorList>
    </citation>
    <scope>NUCLEOTIDE SEQUENCE [LARGE SCALE GENOMIC DNA]</scope>
    <source>
        <strain evidence="2 3">CBS 101986</strain>
    </source>
</reference>
<dbReference type="Proteomes" id="UP000567179">
    <property type="component" value="Unassembled WGS sequence"/>
</dbReference>
<gene>
    <name evidence="2" type="ORF">D9619_008003</name>
</gene>
<evidence type="ECO:0000256" key="1">
    <source>
        <dbReference type="SAM" id="MobiDB-lite"/>
    </source>
</evidence>
<proteinExistence type="predicted"/>
<name>A0A8H5ATW3_9AGAR</name>
<sequence length="157" mass="17169">MTDLHLREASTSTPSSPKDKPPPNTSKTSGASYAPSDDGTDENMLILMHGLGGRHLPTALQTGTVVEIATNGGARPACPGTGTIPVFLLLYSRIPLFKHASRTAAVSWLTESRYARMPRVATYYVMWGQRRRNLPASQAAQSPDLHRTNFLLRFHPI</sequence>
<dbReference type="AlphaFoldDB" id="A0A8H5ATW3"/>
<feature type="region of interest" description="Disordered" evidence="1">
    <location>
        <begin position="1"/>
        <end position="39"/>
    </location>
</feature>